<evidence type="ECO:0000313" key="2">
    <source>
        <dbReference type="EMBL" id="EJW92628.1"/>
    </source>
</evidence>
<proteinExistence type="predicted"/>
<organism evidence="2">
    <name type="scientific">gut metagenome</name>
    <dbReference type="NCBI Taxonomy" id="749906"/>
    <lineage>
        <taxon>unclassified sequences</taxon>
        <taxon>metagenomes</taxon>
        <taxon>organismal metagenomes</taxon>
    </lineage>
</organism>
<protein>
    <submittedName>
        <fullName evidence="2">Uncharacterized protein</fullName>
    </submittedName>
</protein>
<accession>J9FDZ4</accession>
<dbReference type="EMBL" id="AMCI01007431">
    <property type="protein sequence ID" value="EJW92628.1"/>
    <property type="molecule type" value="Genomic_DNA"/>
</dbReference>
<reference evidence="2" key="1">
    <citation type="journal article" date="2012" name="PLoS ONE">
        <title>Gene sets for utilization of primary and secondary nutrition supplies in the distal gut of endangered iberian lynx.</title>
        <authorList>
            <person name="Alcaide M."/>
            <person name="Messina E."/>
            <person name="Richter M."/>
            <person name="Bargiela R."/>
            <person name="Peplies J."/>
            <person name="Huws S.A."/>
            <person name="Newbold C.J."/>
            <person name="Golyshin P.N."/>
            <person name="Simon M.A."/>
            <person name="Lopez G."/>
            <person name="Yakimov M.M."/>
            <person name="Ferrer M."/>
        </authorList>
    </citation>
    <scope>NUCLEOTIDE SEQUENCE</scope>
</reference>
<name>J9FDZ4_9ZZZZ</name>
<gene>
    <name evidence="2" type="ORF">EVA_19265</name>
</gene>
<dbReference type="AlphaFoldDB" id="J9FDZ4"/>
<sequence>MVKKCNLVVFNAEMVSIGAKKNELLRPSTLVGASQSNSMKSQSVDLLVERLRRLGSARSARKLSLSIKFQFIGGMKVGEPSADGRGSAPPELAEQQARAGSEAAPATPPL</sequence>
<feature type="region of interest" description="Disordered" evidence="1">
    <location>
        <begin position="78"/>
        <end position="110"/>
    </location>
</feature>
<evidence type="ECO:0000256" key="1">
    <source>
        <dbReference type="SAM" id="MobiDB-lite"/>
    </source>
</evidence>
<comment type="caution">
    <text evidence="2">The sequence shown here is derived from an EMBL/GenBank/DDBJ whole genome shotgun (WGS) entry which is preliminary data.</text>
</comment>